<dbReference type="SMART" id="SM00208">
    <property type="entry name" value="TNFR"/>
    <property type="match status" value="4"/>
</dbReference>
<comment type="caution">
    <text evidence="1">Lacks conserved residue(s) required for the propagation of feature annotation.</text>
</comment>
<name>A0A8C4T3Z3_ERPCA</name>
<feature type="transmembrane region" description="Helical" evidence="2">
    <location>
        <begin position="25"/>
        <end position="45"/>
    </location>
</feature>
<dbReference type="CDD" id="cd13405">
    <property type="entry name" value="TNFRSF14_teleost"/>
    <property type="match status" value="1"/>
</dbReference>
<reference evidence="4" key="3">
    <citation type="submission" date="2025-09" db="UniProtKB">
        <authorList>
            <consortium name="Ensembl"/>
        </authorList>
    </citation>
    <scope>IDENTIFICATION</scope>
</reference>
<evidence type="ECO:0000256" key="2">
    <source>
        <dbReference type="SAM" id="Phobius"/>
    </source>
</evidence>
<evidence type="ECO:0000313" key="5">
    <source>
        <dbReference type="Proteomes" id="UP000694620"/>
    </source>
</evidence>
<feature type="domain" description="TNFR-Cys" evidence="3">
    <location>
        <begin position="87"/>
        <end position="129"/>
    </location>
</feature>
<dbReference type="PRINTS" id="PR01680">
    <property type="entry name" value="TNFACTORR6"/>
</dbReference>
<dbReference type="InterPro" id="IPR001368">
    <property type="entry name" value="TNFR/NGFR_Cys_rich_reg"/>
</dbReference>
<keyword evidence="2" id="KW-0472">Membrane</keyword>
<organism evidence="4 5">
    <name type="scientific">Erpetoichthys calabaricus</name>
    <name type="common">Rope fish</name>
    <name type="synonym">Calamoichthys calabaricus</name>
    <dbReference type="NCBI Taxonomy" id="27687"/>
    <lineage>
        <taxon>Eukaryota</taxon>
        <taxon>Metazoa</taxon>
        <taxon>Chordata</taxon>
        <taxon>Craniata</taxon>
        <taxon>Vertebrata</taxon>
        <taxon>Euteleostomi</taxon>
        <taxon>Actinopterygii</taxon>
        <taxon>Polypteriformes</taxon>
        <taxon>Polypteridae</taxon>
        <taxon>Erpetoichthys</taxon>
    </lineage>
</organism>
<feature type="transmembrane region" description="Helical" evidence="2">
    <location>
        <begin position="220"/>
        <end position="241"/>
    </location>
</feature>
<accession>A0A8C4T3Z3</accession>
<sequence>MSSFSDQVQFLIIYQIMRPQQSFKGFSIILPFLFLVKMLIILQSFTKKAFACEPAEYYIQGNCCPVCSAGSRVYKHCTEDFNTVCVPCVGDTYTDRPDHLLKCWTCQNCDKGLGLMKIQECTPTSDTVCSVLPGYFCKEYSGSSCTTGKKHQSCSPGQFISRKGNAEEDTQCEGCPENTYSNGTLNECKRHTNCKSLGLKEKNRGTHAMDAECTEHSNTVAIVIGVIYLALTLIIGVFIILKRKKLQEGLHNLLRKPQQETNQARVGKFYD</sequence>
<dbReference type="Ensembl" id="ENSECRT00000026451.1">
    <property type="protein sequence ID" value="ENSECRP00000025908.1"/>
    <property type="gene ID" value="ENSECRG00000017512.1"/>
</dbReference>
<evidence type="ECO:0000256" key="1">
    <source>
        <dbReference type="PROSITE-ProRule" id="PRU00206"/>
    </source>
</evidence>
<dbReference type="GO" id="GO:2000406">
    <property type="term" value="P:positive regulation of T cell migration"/>
    <property type="evidence" value="ECO:0007669"/>
    <property type="project" value="TreeGrafter"/>
</dbReference>
<keyword evidence="2" id="KW-1133">Transmembrane helix</keyword>
<reference evidence="4" key="2">
    <citation type="submission" date="2025-08" db="UniProtKB">
        <authorList>
            <consortium name="Ensembl"/>
        </authorList>
    </citation>
    <scope>IDENTIFICATION</scope>
</reference>
<dbReference type="GO" id="GO:0006955">
    <property type="term" value="P:immune response"/>
    <property type="evidence" value="ECO:0007669"/>
    <property type="project" value="InterPro"/>
</dbReference>
<dbReference type="Gene3D" id="2.10.50.10">
    <property type="entry name" value="Tumor Necrosis Factor Receptor, subunit A, domain 2"/>
    <property type="match status" value="3"/>
</dbReference>
<feature type="disulfide bond" evidence="1">
    <location>
        <begin position="67"/>
        <end position="85"/>
    </location>
</feature>
<dbReference type="SUPFAM" id="SSF57586">
    <property type="entry name" value="TNF receptor-like"/>
    <property type="match status" value="2"/>
</dbReference>
<evidence type="ECO:0000259" key="3">
    <source>
        <dbReference type="PROSITE" id="PS50050"/>
    </source>
</evidence>
<dbReference type="GO" id="GO:0007165">
    <property type="term" value="P:signal transduction"/>
    <property type="evidence" value="ECO:0007669"/>
    <property type="project" value="InterPro"/>
</dbReference>
<dbReference type="GO" id="GO:0006915">
    <property type="term" value="P:apoptotic process"/>
    <property type="evidence" value="ECO:0007669"/>
    <property type="project" value="InterPro"/>
</dbReference>
<proteinExistence type="predicted"/>
<dbReference type="AlphaFoldDB" id="A0A8C4T3Z3"/>
<dbReference type="GO" id="GO:0050829">
    <property type="term" value="P:defense response to Gram-negative bacterium"/>
    <property type="evidence" value="ECO:0007669"/>
    <property type="project" value="TreeGrafter"/>
</dbReference>
<dbReference type="PROSITE" id="PS50050">
    <property type="entry name" value="TNFR_NGFR_2"/>
    <property type="match status" value="2"/>
</dbReference>
<dbReference type="GO" id="GO:0046642">
    <property type="term" value="P:negative regulation of alpha-beta T cell proliferation"/>
    <property type="evidence" value="ECO:0007669"/>
    <property type="project" value="TreeGrafter"/>
</dbReference>
<dbReference type="GO" id="GO:0002720">
    <property type="term" value="P:positive regulation of cytokine production involved in immune response"/>
    <property type="evidence" value="ECO:0007669"/>
    <property type="project" value="TreeGrafter"/>
</dbReference>
<dbReference type="GO" id="GO:0009897">
    <property type="term" value="C:external side of plasma membrane"/>
    <property type="evidence" value="ECO:0007669"/>
    <property type="project" value="TreeGrafter"/>
</dbReference>
<feature type="repeat" description="TNFR-Cys" evidence="1">
    <location>
        <begin position="87"/>
        <end position="129"/>
    </location>
</feature>
<dbReference type="GO" id="GO:0004888">
    <property type="term" value="F:transmembrane signaling receptor activity"/>
    <property type="evidence" value="ECO:0007669"/>
    <property type="project" value="InterPro"/>
</dbReference>
<dbReference type="GO" id="GO:0050830">
    <property type="term" value="P:defense response to Gram-positive bacterium"/>
    <property type="evidence" value="ECO:0007669"/>
    <property type="project" value="TreeGrafter"/>
</dbReference>
<feature type="disulfide bond" evidence="1">
    <location>
        <begin position="88"/>
        <end position="103"/>
    </location>
</feature>
<feature type="disulfide bond" evidence="1">
    <location>
        <begin position="64"/>
        <end position="77"/>
    </location>
</feature>
<dbReference type="PANTHER" id="PTHR46838:SF1">
    <property type="entry name" value="TUMOR NECROSIS FACTOR RECEPTOR SUPERFAMILY MEMBER 14"/>
    <property type="match status" value="1"/>
</dbReference>
<dbReference type="InterPro" id="IPR008063">
    <property type="entry name" value="Fas_rcpt"/>
</dbReference>
<keyword evidence="2" id="KW-0812">Transmembrane</keyword>
<reference evidence="4" key="1">
    <citation type="submission" date="2021-06" db="EMBL/GenBank/DDBJ databases">
        <authorList>
            <consortium name="Wellcome Sanger Institute Data Sharing"/>
        </authorList>
    </citation>
    <scope>NUCLEOTIDE SEQUENCE [LARGE SCALE GENOMIC DNA]</scope>
</reference>
<dbReference type="PROSITE" id="PS00652">
    <property type="entry name" value="TNFR_NGFR_1"/>
    <property type="match status" value="2"/>
</dbReference>
<dbReference type="GeneTree" id="ENSGT00950000183126"/>
<keyword evidence="5" id="KW-1185">Reference proteome</keyword>
<feature type="repeat" description="TNFR-Cys" evidence="1">
    <location>
        <begin position="51"/>
        <end position="85"/>
    </location>
</feature>
<keyword evidence="1" id="KW-1015">Disulfide bond</keyword>
<dbReference type="FunFam" id="2.10.50.10:FF:000007">
    <property type="entry name" value="TNF receptor superfamily member 14"/>
    <property type="match status" value="1"/>
</dbReference>
<dbReference type="PANTHER" id="PTHR46838">
    <property type="entry name" value="TUMOR NECROSIS FACTOR RECEPTOR SUPERFAMILY MEMBER 14"/>
    <property type="match status" value="1"/>
</dbReference>
<dbReference type="Proteomes" id="UP000694620">
    <property type="component" value="Chromosome 8"/>
</dbReference>
<evidence type="ECO:0000313" key="4">
    <source>
        <dbReference type="Ensembl" id="ENSECRP00000025908.1"/>
    </source>
</evidence>
<dbReference type="Pfam" id="PF00020">
    <property type="entry name" value="TNFR_c6"/>
    <property type="match status" value="2"/>
</dbReference>
<feature type="domain" description="TNFR-Cys" evidence="3">
    <location>
        <begin position="51"/>
        <end position="85"/>
    </location>
</feature>
<protein>
    <submittedName>
        <fullName evidence="4">Tumor necrosis factor receptor superfamily member 14-like</fullName>
    </submittedName>
</protein>